<proteinExistence type="inferred from homology"/>
<keyword evidence="3 6" id="KW-0812">Transmembrane</keyword>
<protein>
    <submittedName>
        <fullName evidence="9">Predicted permeases</fullName>
    </submittedName>
</protein>
<feature type="transmembrane region" description="Helical" evidence="6">
    <location>
        <begin position="40"/>
        <end position="59"/>
    </location>
</feature>
<keyword evidence="4 6" id="KW-1133">Transmembrane helix</keyword>
<dbReference type="InterPro" id="IPR000620">
    <property type="entry name" value="EamA_dom"/>
</dbReference>
<organism evidence="9 11">
    <name type="scientific">Blautia obeum</name>
    <dbReference type="NCBI Taxonomy" id="40520"/>
    <lineage>
        <taxon>Bacteria</taxon>
        <taxon>Bacillati</taxon>
        <taxon>Bacillota</taxon>
        <taxon>Clostridia</taxon>
        <taxon>Lachnospirales</taxon>
        <taxon>Lachnospiraceae</taxon>
        <taxon>Blautia</taxon>
    </lineage>
</organism>
<dbReference type="Pfam" id="PF00892">
    <property type="entry name" value="EamA"/>
    <property type="match status" value="2"/>
</dbReference>
<dbReference type="Gene3D" id="1.10.3730.20">
    <property type="match status" value="1"/>
</dbReference>
<comment type="subcellular location">
    <subcellularLocation>
        <location evidence="1">Membrane</location>
        <topology evidence="1">Multi-pass membrane protein</topology>
    </subcellularLocation>
</comment>
<dbReference type="GO" id="GO:0016020">
    <property type="term" value="C:membrane"/>
    <property type="evidence" value="ECO:0007669"/>
    <property type="project" value="UniProtKB-SubCell"/>
</dbReference>
<feature type="transmembrane region" description="Helical" evidence="6">
    <location>
        <begin position="71"/>
        <end position="93"/>
    </location>
</feature>
<dbReference type="RefSeq" id="WP_055054095.1">
    <property type="nucleotide sequence ID" value="NZ_CYZA01000023.1"/>
</dbReference>
<feature type="domain" description="EamA" evidence="7">
    <location>
        <begin position="153"/>
        <end position="279"/>
    </location>
</feature>
<evidence type="ECO:0000256" key="2">
    <source>
        <dbReference type="ARBA" id="ARBA00007362"/>
    </source>
</evidence>
<gene>
    <name evidence="8" type="ORF">ERS852395_03042</name>
    <name evidence="9" type="ORF">ERS852476_03687</name>
</gene>
<feature type="transmembrane region" description="Helical" evidence="6">
    <location>
        <begin position="180"/>
        <end position="199"/>
    </location>
</feature>
<sequence>MKQENYIKGMIMIILSAFFFACMNVSVRLAGDLPSVEKSFFRNLVAAVFAAVILCKNRTVPKVDKKYWGPLILRCVCGTLGILCNFYAIDHLLVADASILNKLSPFFAIIFSFLLLKEKIRPAQAACVALAFIGCLFVVKPGFQNAALVPALIGVCGGLGAGIAYTMVRVLGTHGVKGPVIVFYFSFFSCLSVVPWMLFHFTPMSMKQLVTLLMAGLFAAGGQFTITAAYTYAPAGKISIFDYSQIIFATMLGFVLFGEIPDKYSFTGYVLIILASLGTFLYNMRVAKAGK</sequence>
<feature type="transmembrane region" description="Helical" evidence="6">
    <location>
        <begin position="149"/>
        <end position="168"/>
    </location>
</feature>
<dbReference type="Proteomes" id="UP000095645">
    <property type="component" value="Unassembled WGS sequence"/>
</dbReference>
<dbReference type="AlphaFoldDB" id="A0A174HBU1"/>
<accession>A0A174HBU1</accession>
<feature type="transmembrane region" description="Helical" evidence="6">
    <location>
        <begin position="123"/>
        <end position="143"/>
    </location>
</feature>
<feature type="transmembrane region" description="Helical" evidence="6">
    <location>
        <begin position="264"/>
        <end position="282"/>
    </location>
</feature>
<evidence type="ECO:0000313" key="9">
    <source>
        <dbReference type="EMBL" id="CUO70489.1"/>
    </source>
</evidence>
<feature type="transmembrane region" description="Helical" evidence="6">
    <location>
        <begin position="211"/>
        <end position="233"/>
    </location>
</feature>
<evidence type="ECO:0000313" key="10">
    <source>
        <dbReference type="Proteomes" id="UP000095447"/>
    </source>
</evidence>
<dbReference type="Proteomes" id="UP000095447">
    <property type="component" value="Unassembled WGS sequence"/>
</dbReference>
<evidence type="ECO:0000256" key="6">
    <source>
        <dbReference type="SAM" id="Phobius"/>
    </source>
</evidence>
<dbReference type="STRING" id="657314.CK5_14380"/>
<keyword evidence="5 6" id="KW-0472">Membrane</keyword>
<dbReference type="InterPro" id="IPR037185">
    <property type="entry name" value="EmrE-like"/>
</dbReference>
<dbReference type="SUPFAM" id="SSF103481">
    <property type="entry name" value="Multidrug resistance efflux transporter EmrE"/>
    <property type="match status" value="2"/>
</dbReference>
<evidence type="ECO:0000313" key="8">
    <source>
        <dbReference type="EMBL" id="CUO44155.1"/>
    </source>
</evidence>
<dbReference type="PROSITE" id="PS51257">
    <property type="entry name" value="PROKAR_LIPOPROTEIN"/>
    <property type="match status" value="1"/>
</dbReference>
<evidence type="ECO:0000256" key="5">
    <source>
        <dbReference type="ARBA" id="ARBA00023136"/>
    </source>
</evidence>
<name>A0A174HBU1_9FIRM</name>
<dbReference type="EMBL" id="CYZA01000023">
    <property type="protein sequence ID" value="CUO44155.1"/>
    <property type="molecule type" value="Genomic_DNA"/>
</dbReference>
<dbReference type="EMBL" id="CYZP01000059">
    <property type="protein sequence ID" value="CUO70489.1"/>
    <property type="molecule type" value="Genomic_DNA"/>
</dbReference>
<evidence type="ECO:0000313" key="11">
    <source>
        <dbReference type="Proteomes" id="UP000095645"/>
    </source>
</evidence>
<evidence type="ECO:0000256" key="1">
    <source>
        <dbReference type="ARBA" id="ARBA00004141"/>
    </source>
</evidence>
<evidence type="ECO:0000256" key="3">
    <source>
        <dbReference type="ARBA" id="ARBA00022692"/>
    </source>
</evidence>
<comment type="similarity">
    <text evidence="2">Belongs to the EamA transporter family.</text>
</comment>
<dbReference type="PANTHER" id="PTHR22911:SF6">
    <property type="entry name" value="SOLUTE CARRIER FAMILY 35 MEMBER G1"/>
    <property type="match status" value="1"/>
</dbReference>
<feature type="transmembrane region" description="Helical" evidence="6">
    <location>
        <begin position="99"/>
        <end position="116"/>
    </location>
</feature>
<reference evidence="10 11" key="1">
    <citation type="submission" date="2015-09" db="EMBL/GenBank/DDBJ databases">
        <authorList>
            <consortium name="Pathogen Informatics"/>
        </authorList>
    </citation>
    <scope>NUCLEOTIDE SEQUENCE [LARGE SCALE GENOMIC DNA]</scope>
    <source>
        <strain evidence="8 10">2789STDY5608838</strain>
        <strain evidence="9 11">2789STDY5834861</strain>
    </source>
</reference>
<evidence type="ECO:0000256" key="4">
    <source>
        <dbReference type="ARBA" id="ARBA00022989"/>
    </source>
</evidence>
<evidence type="ECO:0000259" key="7">
    <source>
        <dbReference type="Pfam" id="PF00892"/>
    </source>
</evidence>
<dbReference type="PANTHER" id="PTHR22911">
    <property type="entry name" value="ACYL-MALONYL CONDENSING ENZYME-RELATED"/>
    <property type="match status" value="1"/>
</dbReference>
<feature type="domain" description="EamA" evidence="7">
    <location>
        <begin position="8"/>
        <end position="139"/>
    </location>
</feature>
<feature type="transmembrane region" description="Helical" evidence="6">
    <location>
        <begin position="240"/>
        <end position="258"/>
    </location>
</feature>